<dbReference type="Pfam" id="PF00015">
    <property type="entry name" value="MCPsignal"/>
    <property type="match status" value="1"/>
</dbReference>
<dbReference type="SMART" id="SM00283">
    <property type="entry name" value="MA"/>
    <property type="match status" value="1"/>
</dbReference>
<proteinExistence type="predicted"/>
<dbReference type="EMBL" id="VNHS01000006">
    <property type="protein sequence ID" value="TYP74165.1"/>
    <property type="molecule type" value="Genomic_DNA"/>
</dbReference>
<protein>
    <submittedName>
        <fullName evidence="4">Methyl-accepting chemotaxis protein</fullName>
    </submittedName>
</protein>
<keyword evidence="5" id="KW-1185">Reference proteome</keyword>
<keyword evidence="1 2" id="KW-0807">Transducer</keyword>
<dbReference type="InterPro" id="IPR004089">
    <property type="entry name" value="MCPsignal_dom"/>
</dbReference>
<reference evidence="4 5" key="1">
    <citation type="submission" date="2019-07" db="EMBL/GenBank/DDBJ databases">
        <title>Genomic Encyclopedia of Type Strains, Phase III (KMG-III): the genomes of soil and plant-associated and newly described type strains.</title>
        <authorList>
            <person name="Whitman W."/>
        </authorList>
    </citation>
    <scope>NUCLEOTIDE SEQUENCE [LARGE SCALE GENOMIC DNA]</scope>
    <source>
        <strain evidence="4 5">BL24</strain>
    </source>
</reference>
<dbReference type="PROSITE" id="PS50111">
    <property type="entry name" value="CHEMOTAXIS_TRANSDUC_2"/>
    <property type="match status" value="1"/>
</dbReference>
<comment type="caution">
    <text evidence="4">The sequence shown here is derived from an EMBL/GenBank/DDBJ whole genome shotgun (WGS) entry which is preliminary data.</text>
</comment>
<dbReference type="PANTHER" id="PTHR32089">
    <property type="entry name" value="METHYL-ACCEPTING CHEMOTAXIS PROTEIN MCPB"/>
    <property type="match status" value="1"/>
</dbReference>
<feature type="domain" description="Methyl-accepting transducer" evidence="3">
    <location>
        <begin position="177"/>
        <end position="394"/>
    </location>
</feature>
<sequence>MNNAVLTTRRGLTIVSEPAMKKGNDEKREATANKASSRAEGSRDSVYKGFIRQVMTVLPARKCSEVIEQFNAAPDSECVIVCTEADVPLGLVMKHRLSRLQTQRFGKELFFERSITRLMDEQPLVVETTLSDQELLDLALGREESTLYDCVIVTSGGRVAGILTMADLLNLSRLLQQQSAQSQIKTMAGAERMVHEIDRSVDEVLQAARHGELMSEKMVDYTLQGKSELNKVSEAFANLSGLTARQVEQIKQLQNQADAIGAVSKLIRDLAEQCNLLAMNASIEAARAGEHGRGFAVVAGEVGKLATQTKQSAGEIGDLIRTVLQAVSVTADLVARSRDEALSSETSVREASGAFEQLFHAAAGNRNSAAEIGRLADDAYRQSERVAGELNQLIDSMQAGMEKER</sequence>
<dbReference type="InterPro" id="IPR000644">
    <property type="entry name" value="CBS_dom"/>
</dbReference>
<dbReference type="Gene3D" id="1.10.287.950">
    <property type="entry name" value="Methyl-accepting chemotaxis protein"/>
    <property type="match status" value="1"/>
</dbReference>
<dbReference type="PANTHER" id="PTHR32089:SF112">
    <property type="entry name" value="LYSOZYME-LIKE PROTEIN-RELATED"/>
    <property type="match status" value="1"/>
</dbReference>
<accession>A0A5S5C407</accession>
<dbReference type="AlphaFoldDB" id="A0A5S5C407"/>
<dbReference type="GO" id="GO:0016020">
    <property type="term" value="C:membrane"/>
    <property type="evidence" value="ECO:0007669"/>
    <property type="project" value="InterPro"/>
</dbReference>
<dbReference type="InterPro" id="IPR046342">
    <property type="entry name" value="CBS_dom_sf"/>
</dbReference>
<dbReference type="SUPFAM" id="SSF58104">
    <property type="entry name" value="Methyl-accepting chemotaxis protein (MCP) signaling domain"/>
    <property type="match status" value="1"/>
</dbReference>
<evidence type="ECO:0000313" key="4">
    <source>
        <dbReference type="EMBL" id="TYP74165.1"/>
    </source>
</evidence>
<dbReference type="SUPFAM" id="SSF54631">
    <property type="entry name" value="CBS-domain pair"/>
    <property type="match status" value="1"/>
</dbReference>
<gene>
    <name evidence="4" type="ORF">BCM02_106447</name>
</gene>
<dbReference type="GO" id="GO:0007165">
    <property type="term" value="P:signal transduction"/>
    <property type="evidence" value="ECO:0007669"/>
    <property type="project" value="UniProtKB-KW"/>
</dbReference>
<evidence type="ECO:0000259" key="3">
    <source>
        <dbReference type="PROSITE" id="PS50111"/>
    </source>
</evidence>
<dbReference type="Pfam" id="PF00571">
    <property type="entry name" value="CBS"/>
    <property type="match status" value="1"/>
</dbReference>
<organism evidence="4 5">
    <name type="scientific">Paenibacillus methanolicus</name>
    <dbReference type="NCBI Taxonomy" id="582686"/>
    <lineage>
        <taxon>Bacteria</taxon>
        <taxon>Bacillati</taxon>
        <taxon>Bacillota</taxon>
        <taxon>Bacilli</taxon>
        <taxon>Bacillales</taxon>
        <taxon>Paenibacillaceae</taxon>
        <taxon>Paenibacillus</taxon>
    </lineage>
</organism>
<dbReference type="RefSeq" id="WP_187434287.1">
    <property type="nucleotide sequence ID" value="NZ_VNHS01000006.1"/>
</dbReference>
<evidence type="ECO:0000256" key="1">
    <source>
        <dbReference type="ARBA" id="ARBA00023224"/>
    </source>
</evidence>
<evidence type="ECO:0000256" key="2">
    <source>
        <dbReference type="PROSITE-ProRule" id="PRU00284"/>
    </source>
</evidence>
<name>A0A5S5C407_9BACL</name>
<evidence type="ECO:0000313" key="5">
    <source>
        <dbReference type="Proteomes" id="UP000323257"/>
    </source>
</evidence>
<dbReference type="Gene3D" id="3.10.580.10">
    <property type="entry name" value="CBS-domain"/>
    <property type="match status" value="1"/>
</dbReference>
<dbReference type="Proteomes" id="UP000323257">
    <property type="component" value="Unassembled WGS sequence"/>
</dbReference>